<proteinExistence type="predicted"/>
<dbReference type="EMBL" id="DPVE01000160">
    <property type="protein sequence ID" value="HCK30370.1"/>
    <property type="molecule type" value="Genomic_DNA"/>
</dbReference>
<feature type="transmembrane region" description="Helical" evidence="1">
    <location>
        <begin position="12"/>
        <end position="30"/>
    </location>
</feature>
<keyword evidence="1" id="KW-0472">Membrane</keyword>
<dbReference type="Proteomes" id="UP000263596">
    <property type="component" value="Unassembled WGS sequence"/>
</dbReference>
<dbReference type="AlphaFoldDB" id="A0A3D2SQG0"/>
<name>A0A3D2SQG0_9GAMM</name>
<sequence>MIGIVRDKKFRNLMMWFVCIISLALCLHFNTHNAETAYQEHAVYEFESVHFHDVHQKQNHIHHDNFHEHFGEYQSGQSMTLLFTLAFILILDRVKNYLYLMISRIFKPPKTSLETFLFS</sequence>
<organism evidence="2 3">
    <name type="scientific">Acinetobacter ursingii</name>
    <dbReference type="NCBI Taxonomy" id="108980"/>
    <lineage>
        <taxon>Bacteria</taxon>
        <taxon>Pseudomonadati</taxon>
        <taxon>Pseudomonadota</taxon>
        <taxon>Gammaproteobacteria</taxon>
        <taxon>Moraxellales</taxon>
        <taxon>Moraxellaceae</taxon>
        <taxon>Acinetobacter</taxon>
    </lineage>
</organism>
<keyword evidence="1" id="KW-1133">Transmembrane helix</keyword>
<evidence type="ECO:0000313" key="2">
    <source>
        <dbReference type="EMBL" id="HCK30370.1"/>
    </source>
</evidence>
<dbReference type="RefSeq" id="WP_002123399.1">
    <property type="nucleotide sequence ID" value="NZ_BKFK01000001.1"/>
</dbReference>
<reference evidence="2 3" key="1">
    <citation type="journal article" date="2018" name="Nat. Biotechnol.">
        <title>A standardized bacterial taxonomy based on genome phylogeny substantially revises the tree of life.</title>
        <authorList>
            <person name="Parks D.H."/>
            <person name="Chuvochina M."/>
            <person name="Waite D.W."/>
            <person name="Rinke C."/>
            <person name="Skarshewski A."/>
            <person name="Chaumeil P.A."/>
            <person name="Hugenholtz P."/>
        </authorList>
    </citation>
    <scope>NUCLEOTIDE SEQUENCE [LARGE SCALE GENOMIC DNA]</scope>
    <source>
        <strain evidence="2">UBA9669</strain>
    </source>
</reference>
<protein>
    <submittedName>
        <fullName evidence="2">Uncharacterized protein</fullName>
    </submittedName>
</protein>
<evidence type="ECO:0000313" key="3">
    <source>
        <dbReference type="Proteomes" id="UP000263596"/>
    </source>
</evidence>
<evidence type="ECO:0000256" key="1">
    <source>
        <dbReference type="SAM" id="Phobius"/>
    </source>
</evidence>
<gene>
    <name evidence="2" type="ORF">DHW29_09355</name>
</gene>
<comment type="caution">
    <text evidence="2">The sequence shown here is derived from an EMBL/GenBank/DDBJ whole genome shotgun (WGS) entry which is preliminary data.</text>
</comment>
<keyword evidence="1" id="KW-0812">Transmembrane</keyword>
<accession>A0A3D2SQG0</accession>
<feature type="transmembrane region" description="Helical" evidence="1">
    <location>
        <begin position="76"/>
        <end position="94"/>
    </location>
</feature>